<keyword evidence="7" id="KW-0808">Transferase</keyword>
<dbReference type="EMBL" id="JALKII010000005">
    <property type="protein sequence ID" value="MCK0537864.1"/>
    <property type="molecule type" value="Genomic_DNA"/>
</dbReference>
<evidence type="ECO:0000256" key="4">
    <source>
        <dbReference type="ARBA" id="ARBA00022645"/>
    </source>
</evidence>
<sequence length="782" mass="86814">MRLRKRYILFSVPVLAIVALLAWPLPSPLLEAPYARALLDREGRLLAATIAADEQWRFAPVAQVPPRFAEALLTFEDRRFYYHPGVDPLAVLRAARDNLRARRVVSGGSTLTMQLARQIAGHEQRTLMAKLHEAVLALRLELRFSKDELLALYASHAPFGGNVVGLNAAAWRYFDRPPTELSWAEAAVLAVLPNNPALLHPGRNREALQRRRDQLLDTLFAQGAFTALDHRLALAEPLPQAPQPLPRLAPHLLDTLQQRGNAGFFHTTLSRSLQQSVAAIAARHGQRLAREGVHDLALLVLDHRSGEVRAYVGNHAAGAADRAGSMIDLIQRPRSNGSLLKPFLYALMLDEGQLLPPTLVADIPTHFAGYSPENYDRQYRGAVPAEQALARSLNVPMVRMLREYGVERFHDQLTALGLSSLFRPPSDYGLALILGGSESTLWELATLNMNLVRIARDGADAQPIRPQWLLGQTPEPLPAVMGQGAAWLTLAALTDVVRPGEDSLWREYSSSQMIAWKTGTSFGLRDGWAIGSNGQYTVGVWAGNAEGQGVPQLTGTTAAAPVMLEVFSLLGVAPWLPTPHWALQTLEVCADDGLLPSGDCPTQVTQAPRDSHFRQLSPHYHRVQVDASGQRVHAGCENPLRMQGQSRFVLPAAQEFYWRRHHPEYLPLPPWREDCLAELADFSSDHPMALLYPQDGTRVMVPKDLDGRLGRVMFRAVHRDPRARLQWHLDNRYLGETRHFHERALLLSPGWHQLVLVDQHGQRLVQWVKALAREGAPLAPSG</sequence>
<dbReference type="Gene3D" id="1.10.3810.10">
    <property type="entry name" value="Biosynthetic peptidoglycan transglycosylase-like"/>
    <property type="match status" value="1"/>
</dbReference>
<protein>
    <recommendedName>
        <fullName evidence="10">peptidoglycan glycosyltransferase</fullName>
        <ecNumber evidence="10">2.4.99.28</ecNumber>
    </recommendedName>
</protein>
<accession>A0ABT0E7Q2</accession>
<dbReference type="InterPro" id="IPR009647">
    <property type="entry name" value="PBP_C"/>
</dbReference>
<evidence type="ECO:0000259" key="13">
    <source>
        <dbReference type="Pfam" id="PF00912"/>
    </source>
</evidence>
<reference evidence="15" key="1">
    <citation type="submission" date="2022-04" db="EMBL/GenBank/DDBJ databases">
        <title>Alcanivorax sp. CY1518 draft genome sequence.</title>
        <authorList>
            <person name="Zhao G."/>
            <person name="An M."/>
        </authorList>
    </citation>
    <scope>NUCLEOTIDE SEQUENCE</scope>
    <source>
        <strain evidence="15">CY1518</strain>
    </source>
</reference>
<dbReference type="SUPFAM" id="SSF56601">
    <property type="entry name" value="beta-lactamase/transpeptidase-like"/>
    <property type="match status" value="1"/>
</dbReference>
<evidence type="ECO:0000256" key="8">
    <source>
        <dbReference type="ARBA" id="ARBA00022801"/>
    </source>
</evidence>
<keyword evidence="5" id="KW-0645">Protease</keyword>
<keyword evidence="4" id="KW-0121">Carboxypeptidase</keyword>
<comment type="caution">
    <text evidence="15">The sequence shown here is derived from an EMBL/GenBank/DDBJ whole genome shotgun (WGS) entry which is preliminary data.</text>
</comment>
<dbReference type="InterPro" id="IPR036950">
    <property type="entry name" value="PBP_transglycosylase"/>
</dbReference>
<dbReference type="InterPro" id="IPR050396">
    <property type="entry name" value="Glycosyltr_51/Transpeptidase"/>
</dbReference>
<dbReference type="InterPro" id="IPR001460">
    <property type="entry name" value="PCN-bd_Tpept"/>
</dbReference>
<gene>
    <name evidence="15" type="primary">pbpC</name>
    <name evidence="15" type="ORF">MU846_09090</name>
</gene>
<comment type="similarity">
    <text evidence="2">In the C-terminal section; belongs to the transpeptidase family.</text>
</comment>
<dbReference type="Pfam" id="PF00905">
    <property type="entry name" value="Transpeptidase"/>
    <property type="match status" value="1"/>
</dbReference>
<evidence type="ECO:0000256" key="5">
    <source>
        <dbReference type="ARBA" id="ARBA00022670"/>
    </source>
</evidence>
<dbReference type="InterPro" id="IPR023346">
    <property type="entry name" value="Lysozyme-like_dom_sf"/>
</dbReference>
<evidence type="ECO:0000256" key="1">
    <source>
        <dbReference type="ARBA" id="ARBA00004752"/>
    </source>
</evidence>
<keyword evidence="9" id="KW-0511">Multifunctional enzyme</keyword>
<comment type="pathway">
    <text evidence="1">Cell wall biogenesis; peptidoglycan biosynthesis.</text>
</comment>
<feature type="domain" description="Glycosyl transferase family 51" evidence="13">
    <location>
        <begin position="48"/>
        <end position="218"/>
    </location>
</feature>
<evidence type="ECO:0000256" key="6">
    <source>
        <dbReference type="ARBA" id="ARBA00022676"/>
    </source>
</evidence>
<proteinExistence type="inferred from homology"/>
<feature type="domain" description="Penicillin-binding C-terminal" evidence="14">
    <location>
        <begin position="683"/>
        <end position="763"/>
    </location>
</feature>
<evidence type="ECO:0000256" key="7">
    <source>
        <dbReference type="ARBA" id="ARBA00022679"/>
    </source>
</evidence>
<comment type="similarity">
    <text evidence="3">In the N-terminal section; belongs to the glycosyltransferase 51 family.</text>
</comment>
<evidence type="ECO:0000256" key="10">
    <source>
        <dbReference type="ARBA" id="ARBA00044770"/>
    </source>
</evidence>
<evidence type="ECO:0000256" key="3">
    <source>
        <dbReference type="ARBA" id="ARBA00007739"/>
    </source>
</evidence>
<organism evidence="15 16">
    <name type="scientific">Alcanivorax quisquiliarum</name>
    <dbReference type="NCBI Taxonomy" id="2933565"/>
    <lineage>
        <taxon>Bacteria</taxon>
        <taxon>Pseudomonadati</taxon>
        <taxon>Pseudomonadota</taxon>
        <taxon>Gammaproteobacteria</taxon>
        <taxon>Oceanospirillales</taxon>
        <taxon>Alcanivoracaceae</taxon>
        <taxon>Alcanivorax</taxon>
    </lineage>
</organism>
<name>A0ABT0E7Q2_9GAMM</name>
<evidence type="ECO:0000256" key="2">
    <source>
        <dbReference type="ARBA" id="ARBA00007090"/>
    </source>
</evidence>
<keyword evidence="8" id="KW-0378">Hydrolase</keyword>
<feature type="domain" description="Penicillin-binding protein transpeptidase" evidence="12">
    <location>
        <begin position="298"/>
        <end position="420"/>
    </location>
</feature>
<keyword evidence="16" id="KW-1185">Reference proteome</keyword>
<dbReference type="InterPro" id="IPR012338">
    <property type="entry name" value="Beta-lactam/transpept-like"/>
</dbReference>
<dbReference type="InterPro" id="IPR011815">
    <property type="entry name" value="PBP_1c"/>
</dbReference>
<dbReference type="Gene3D" id="3.40.710.10">
    <property type="entry name" value="DD-peptidase/beta-lactamase superfamily"/>
    <property type="match status" value="1"/>
</dbReference>
<dbReference type="PANTHER" id="PTHR32282">
    <property type="entry name" value="BINDING PROTEIN TRANSPEPTIDASE, PUTATIVE-RELATED"/>
    <property type="match status" value="1"/>
</dbReference>
<dbReference type="Pfam" id="PF00912">
    <property type="entry name" value="Transgly"/>
    <property type="match status" value="1"/>
</dbReference>
<evidence type="ECO:0000313" key="15">
    <source>
        <dbReference type="EMBL" id="MCK0537864.1"/>
    </source>
</evidence>
<evidence type="ECO:0000256" key="9">
    <source>
        <dbReference type="ARBA" id="ARBA00023268"/>
    </source>
</evidence>
<dbReference type="EC" id="2.4.99.28" evidence="10"/>
<dbReference type="Pfam" id="PF06832">
    <property type="entry name" value="BiPBP_C"/>
    <property type="match status" value="1"/>
</dbReference>
<dbReference type="RefSeq" id="WP_246951895.1">
    <property type="nucleotide sequence ID" value="NZ_JALKII010000005.1"/>
</dbReference>
<dbReference type="SUPFAM" id="SSF53955">
    <property type="entry name" value="Lysozyme-like"/>
    <property type="match status" value="1"/>
</dbReference>
<evidence type="ECO:0000259" key="12">
    <source>
        <dbReference type="Pfam" id="PF00905"/>
    </source>
</evidence>
<dbReference type="PANTHER" id="PTHR32282:SF15">
    <property type="entry name" value="PENICILLIN-BINDING PROTEIN 1C"/>
    <property type="match status" value="1"/>
</dbReference>
<comment type="catalytic activity">
    <reaction evidence="11">
        <text>[GlcNAc-(1-&gt;4)-Mur2Ac(oyl-L-Ala-gamma-D-Glu-L-Lys-D-Ala-D-Ala)](n)-di-trans,octa-cis-undecaprenyl diphosphate + beta-D-GlcNAc-(1-&gt;4)-Mur2Ac(oyl-L-Ala-gamma-D-Glu-L-Lys-D-Ala-D-Ala)-di-trans,octa-cis-undecaprenyl diphosphate = [GlcNAc-(1-&gt;4)-Mur2Ac(oyl-L-Ala-gamma-D-Glu-L-Lys-D-Ala-D-Ala)](n+1)-di-trans,octa-cis-undecaprenyl diphosphate + di-trans,octa-cis-undecaprenyl diphosphate + H(+)</text>
        <dbReference type="Rhea" id="RHEA:23708"/>
        <dbReference type="Rhea" id="RHEA-COMP:9602"/>
        <dbReference type="Rhea" id="RHEA-COMP:9603"/>
        <dbReference type="ChEBI" id="CHEBI:15378"/>
        <dbReference type="ChEBI" id="CHEBI:58405"/>
        <dbReference type="ChEBI" id="CHEBI:60033"/>
        <dbReference type="ChEBI" id="CHEBI:78435"/>
        <dbReference type="EC" id="2.4.99.28"/>
    </reaction>
</comment>
<evidence type="ECO:0000256" key="11">
    <source>
        <dbReference type="ARBA" id="ARBA00049902"/>
    </source>
</evidence>
<evidence type="ECO:0000259" key="14">
    <source>
        <dbReference type="Pfam" id="PF06832"/>
    </source>
</evidence>
<dbReference type="InterPro" id="IPR001264">
    <property type="entry name" value="Glyco_trans_51"/>
</dbReference>
<dbReference type="Proteomes" id="UP001165524">
    <property type="component" value="Unassembled WGS sequence"/>
</dbReference>
<evidence type="ECO:0000313" key="16">
    <source>
        <dbReference type="Proteomes" id="UP001165524"/>
    </source>
</evidence>
<keyword evidence="6" id="KW-0328">Glycosyltransferase</keyword>
<dbReference type="NCBIfam" id="TIGR02073">
    <property type="entry name" value="PBP_1c"/>
    <property type="match status" value="1"/>
</dbReference>